<dbReference type="SUPFAM" id="SSF51556">
    <property type="entry name" value="Metallo-dependent hydrolases"/>
    <property type="match status" value="1"/>
</dbReference>
<gene>
    <name evidence="2" type="ORF">GCM10010529_09150</name>
</gene>
<dbReference type="InterPro" id="IPR057744">
    <property type="entry name" value="OTAase-like"/>
</dbReference>
<proteinExistence type="predicted"/>
<accession>A0ABP6LV55</accession>
<dbReference type="InterPro" id="IPR006680">
    <property type="entry name" value="Amidohydro-rel"/>
</dbReference>
<keyword evidence="3" id="KW-1185">Reference proteome</keyword>
<evidence type="ECO:0000259" key="1">
    <source>
        <dbReference type="Pfam" id="PF01979"/>
    </source>
</evidence>
<organism evidence="2 3">
    <name type="scientific">Nesterenkonia aethiopica</name>
    <dbReference type="NCBI Taxonomy" id="269144"/>
    <lineage>
        <taxon>Bacteria</taxon>
        <taxon>Bacillati</taxon>
        <taxon>Actinomycetota</taxon>
        <taxon>Actinomycetes</taxon>
        <taxon>Micrococcales</taxon>
        <taxon>Micrococcaceae</taxon>
        <taxon>Nesterenkonia</taxon>
    </lineage>
</organism>
<sequence length="417" mass="43705">MTDLPAAAPGSTPLVIRDATVADVAAGSLTENQTLVLAEGLIQDIGSAPDLPSDAREVSAGGRIVIPGLIDAHVHVLAGTADLFRQAEESPFYVGARGSQIMRSMLRRGFTTVRDVGGADHGVSRAVAEGLWEGPRVVFGGRALSPTGGHGDGRAPSRFASDDTCCDIGLVCDGEAEVRRAARHQLRTGAHHVKIMLSGGVASPTDRVDSLQFSDSEITAVVEEAEAANRYVAGHAYTARAVNRGLRLGVRSIEHGNLIDDESVELFRAHSAFLVPTLVTYDRLKAEGAAAGLPPASQEKIDVVLEAGLRALERAWRGGVDVVFGTDLLGAMHPHQCAEFRIRGEVMPARDVLLSATETAARLLNAEGRLGVLAPGAAADLLVVDGDPLQDPGVLADPDRHLRAVVQAGRLVTSSLP</sequence>
<dbReference type="Gene3D" id="3.20.20.140">
    <property type="entry name" value="Metal-dependent hydrolases"/>
    <property type="match status" value="1"/>
</dbReference>
<dbReference type="Gene3D" id="2.30.40.10">
    <property type="entry name" value="Urease, subunit C, domain 1"/>
    <property type="match status" value="1"/>
</dbReference>
<dbReference type="CDD" id="cd01299">
    <property type="entry name" value="Met_dep_hydrolase_A"/>
    <property type="match status" value="1"/>
</dbReference>
<dbReference type="PANTHER" id="PTHR43135:SF3">
    <property type="entry name" value="ALPHA-D-RIBOSE 1-METHYLPHOSPHONATE 5-TRIPHOSPHATE DIPHOSPHATASE"/>
    <property type="match status" value="1"/>
</dbReference>
<dbReference type="InterPro" id="IPR032466">
    <property type="entry name" value="Metal_Hydrolase"/>
</dbReference>
<evidence type="ECO:0000313" key="2">
    <source>
        <dbReference type="EMBL" id="GAA3057477.1"/>
    </source>
</evidence>
<dbReference type="SUPFAM" id="SSF51338">
    <property type="entry name" value="Composite domain of metallo-dependent hydrolases"/>
    <property type="match status" value="1"/>
</dbReference>
<dbReference type="InterPro" id="IPR051781">
    <property type="entry name" value="Metallo-dep_Hydrolase"/>
</dbReference>
<feature type="domain" description="Amidohydrolase-related" evidence="1">
    <location>
        <begin position="64"/>
        <end position="412"/>
    </location>
</feature>
<name>A0ABP6LV55_9MICC</name>
<reference evidence="3" key="1">
    <citation type="journal article" date="2019" name="Int. J. Syst. Evol. Microbiol.">
        <title>The Global Catalogue of Microorganisms (GCM) 10K type strain sequencing project: providing services to taxonomists for standard genome sequencing and annotation.</title>
        <authorList>
            <consortium name="The Broad Institute Genomics Platform"/>
            <consortium name="The Broad Institute Genome Sequencing Center for Infectious Disease"/>
            <person name="Wu L."/>
            <person name="Ma J."/>
        </authorList>
    </citation>
    <scope>NUCLEOTIDE SEQUENCE [LARGE SCALE GENOMIC DNA]</scope>
    <source>
        <strain evidence="3">JCM 14309</strain>
    </source>
</reference>
<dbReference type="PANTHER" id="PTHR43135">
    <property type="entry name" value="ALPHA-D-RIBOSE 1-METHYLPHOSPHONATE 5-TRIPHOSPHATE DIPHOSPHATASE"/>
    <property type="match status" value="1"/>
</dbReference>
<evidence type="ECO:0000313" key="3">
    <source>
        <dbReference type="Proteomes" id="UP001500236"/>
    </source>
</evidence>
<dbReference type="Pfam" id="PF01979">
    <property type="entry name" value="Amidohydro_1"/>
    <property type="match status" value="1"/>
</dbReference>
<dbReference type="InterPro" id="IPR011059">
    <property type="entry name" value="Metal-dep_hydrolase_composite"/>
</dbReference>
<dbReference type="Proteomes" id="UP001500236">
    <property type="component" value="Unassembled WGS sequence"/>
</dbReference>
<comment type="caution">
    <text evidence="2">The sequence shown here is derived from an EMBL/GenBank/DDBJ whole genome shotgun (WGS) entry which is preliminary data.</text>
</comment>
<dbReference type="EMBL" id="BAAAVT010000005">
    <property type="protein sequence ID" value="GAA3057477.1"/>
    <property type="molecule type" value="Genomic_DNA"/>
</dbReference>
<dbReference type="RefSeq" id="WP_344684576.1">
    <property type="nucleotide sequence ID" value="NZ_BAAAVT010000005.1"/>
</dbReference>
<protein>
    <submittedName>
        <fullName evidence="2">Amidohydrolase family protein</fullName>
    </submittedName>
</protein>